<dbReference type="InterPro" id="IPR043735">
    <property type="entry name" value="DUF5680"/>
</dbReference>
<comment type="caution">
    <text evidence="2">The sequence shown here is derived from an EMBL/GenBank/DDBJ whole genome shotgun (WGS) entry which is preliminary data.</text>
</comment>
<reference evidence="2 3" key="1">
    <citation type="journal article" date="2016" name="Nat. Commun.">
        <title>Thousands of microbial genomes shed light on interconnected biogeochemical processes in an aquifer system.</title>
        <authorList>
            <person name="Anantharaman K."/>
            <person name="Brown C.T."/>
            <person name="Hug L.A."/>
            <person name="Sharon I."/>
            <person name="Castelle C.J."/>
            <person name="Probst A.J."/>
            <person name="Thomas B.C."/>
            <person name="Singh A."/>
            <person name="Wilkins M.J."/>
            <person name="Karaoz U."/>
            <person name="Brodie E.L."/>
            <person name="Williams K.H."/>
            <person name="Hubbard S.S."/>
            <person name="Banfield J.F."/>
        </authorList>
    </citation>
    <scope>NUCLEOTIDE SEQUENCE [LARGE SCALE GENOMIC DNA]</scope>
</reference>
<protein>
    <recommendedName>
        <fullName evidence="1">DUF5680 domain-containing protein</fullName>
    </recommendedName>
</protein>
<dbReference type="AlphaFoldDB" id="A0A1F7XLK4"/>
<dbReference type="EMBL" id="MGFX01000001">
    <property type="protein sequence ID" value="OGM15907.1"/>
    <property type="molecule type" value="Genomic_DNA"/>
</dbReference>
<dbReference type="Pfam" id="PF18931">
    <property type="entry name" value="DUF5680"/>
    <property type="match status" value="1"/>
</dbReference>
<feature type="domain" description="DUF5680" evidence="1">
    <location>
        <begin position="49"/>
        <end position="154"/>
    </location>
</feature>
<gene>
    <name evidence="2" type="ORF">A2V97_04030</name>
</gene>
<accession>A0A1F7XLK4</accession>
<organism evidence="2 3">
    <name type="scientific">Candidatus Woesebacteria bacterium RBG_16_42_24</name>
    <dbReference type="NCBI Taxonomy" id="1802485"/>
    <lineage>
        <taxon>Bacteria</taxon>
        <taxon>Candidatus Woeseibacteriota</taxon>
    </lineage>
</organism>
<proteinExistence type="predicted"/>
<dbReference type="STRING" id="1802485.A2V97_04030"/>
<dbReference type="Proteomes" id="UP000177382">
    <property type="component" value="Unassembled WGS sequence"/>
</dbReference>
<name>A0A1F7XLK4_9BACT</name>
<evidence type="ECO:0000313" key="3">
    <source>
        <dbReference type="Proteomes" id="UP000177382"/>
    </source>
</evidence>
<sequence length="155" mass="18157">MGSVNKKKLVTFLTGARANTYAAGKGKVKPVFPGSTQLEYKEGDWLYRDIYNLGNKIFVGLETVYFKGKPVWSMCYYGDFKKMTEKEIDEILREALIKYKDKVRLWYQVEWKNKNFKYICTPDSREGIEEVSGLEEIYKDREKVYYLYYAGGLIG</sequence>
<evidence type="ECO:0000313" key="2">
    <source>
        <dbReference type="EMBL" id="OGM15907.1"/>
    </source>
</evidence>
<evidence type="ECO:0000259" key="1">
    <source>
        <dbReference type="Pfam" id="PF18931"/>
    </source>
</evidence>